<reference evidence="2 3" key="1">
    <citation type="submission" date="2020-02" db="EMBL/GenBank/DDBJ databases">
        <authorList>
            <person name="Ferguson B K."/>
        </authorList>
    </citation>
    <scope>NUCLEOTIDE SEQUENCE [LARGE SCALE GENOMIC DNA]</scope>
</reference>
<name>A0A6H5I2U7_9HYME</name>
<dbReference type="PANTHER" id="PTHR36694">
    <property type="entry name" value="PASIFLORA 1, ISOFORM A-RELATED"/>
    <property type="match status" value="1"/>
</dbReference>
<protein>
    <submittedName>
        <fullName evidence="2">Uncharacterized protein</fullName>
    </submittedName>
</protein>
<dbReference type="GO" id="GO:0005886">
    <property type="term" value="C:plasma membrane"/>
    <property type="evidence" value="ECO:0007669"/>
    <property type="project" value="TreeGrafter"/>
</dbReference>
<dbReference type="OrthoDB" id="6572371at2759"/>
<organism evidence="2 3">
    <name type="scientific">Trichogramma brassicae</name>
    <dbReference type="NCBI Taxonomy" id="86971"/>
    <lineage>
        <taxon>Eukaryota</taxon>
        <taxon>Metazoa</taxon>
        <taxon>Ecdysozoa</taxon>
        <taxon>Arthropoda</taxon>
        <taxon>Hexapoda</taxon>
        <taxon>Insecta</taxon>
        <taxon>Pterygota</taxon>
        <taxon>Neoptera</taxon>
        <taxon>Endopterygota</taxon>
        <taxon>Hymenoptera</taxon>
        <taxon>Apocrita</taxon>
        <taxon>Proctotrupomorpha</taxon>
        <taxon>Chalcidoidea</taxon>
        <taxon>Trichogrammatidae</taxon>
        <taxon>Trichogramma</taxon>
    </lineage>
</organism>
<keyword evidence="1" id="KW-1133">Transmembrane helix</keyword>
<dbReference type="GO" id="GO:0019991">
    <property type="term" value="P:septate junction assembly"/>
    <property type="evidence" value="ECO:0007669"/>
    <property type="project" value="TreeGrafter"/>
</dbReference>
<feature type="transmembrane region" description="Helical" evidence="1">
    <location>
        <begin position="24"/>
        <end position="43"/>
    </location>
</feature>
<evidence type="ECO:0000313" key="2">
    <source>
        <dbReference type="EMBL" id="CAB0031676.1"/>
    </source>
</evidence>
<dbReference type="Proteomes" id="UP000479190">
    <property type="component" value="Unassembled WGS sequence"/>
</dbReference>
<evidence type="ECO:0000256" key="1">
    <source>
        <dbReference type="SAM" id="Phobius"/>
    </source>
</evidence>
<feature type="transmembrane region" description="Helical" evidence="1">
    <location>
        <begin position="136"/>
        <end position="156"/>
    </location>
</feature>
<dbReference type="PANTHER" id="PTHR36694:SF11">
    <property type="entry name" value="LP21121P-RELATED"/>
    <property type="match status" value="1"/>
</dbReference>
<dbReference type="EMBL" id="CADCXV010000650">
    <property type="protein sequence ID" value="CAB0031676.1"/>
    <property type="molecule type" value="Genomic_DNA"/>
</dbReference>
<gene>
    <name evidence="2" type="ORF">TBRA_LOCUS3643</name>
</gene>
<proteinExistence type="predicted"/>
<keyword evidence="1" id="KW-0472">Membrane</keyword>
<evidence type="ECO:0000313" key="3">
    <source>
        <dbReference type="Proteomes" id="UP000479190"/>
    </source>
</evidence>
<dbReference type="GO" id="GO:0060857">
    <property type="term" value="P:establishment of glial blood-brain barrier"/>
    <property type="evidence" value="ECO:0007669"/>
    <property type="project" value="TreeGrafter"/>
</dbReference>
<keyword evidence="3" id="KW-1185">Reference proteome</keyword>
<keyword evidence="1" id="KW-0812">Transmembrane</keyword>
<dbReference type="AlphaFoldDB" id="A0A6H5I2U7"/>
<feature type="transmembrane region" description="Helical" evidence="1">
    <location>
        <begin position="63"/>
        <end position="86"/>
    </location>
</feature>
<dbReference type="GO" id="GO:0035159">
    <property type="term" value="P:regulation of tube length, open tracheal system"/>
    <property type="evidence" value="ECO:0007669"/>
    <property type="project" value="TreeGrafter"/>
</dbReference>
<feature type="transmembrane region" description="Helical" evidence="1">
    <location>
        <begin position="98"/>
        <end position="124"/>
    </location>
</feature>
<accession>A0A6H5I2U7</accession>
<sequence length="169" mass="19663">MKVVDSCWSPCIWTNNINTACKAIAFYTVSASIVLITLIAYQMNGGDSTQLYNPLFEADVRGSMQYVGGFLIYYFTCLIIFAIMMIHGLRRGVRGWLLPWLVAWFIVCLFQLVFGLWLIGGYYIYLQLVYSTLINWIWMGYNIYCWLVVLSMYKVLEELQSPNIELLWP</sequence>